<proteinExistence type="predicted"/>
<dbReference type="EMBL" id="CAJVQB010000075">
    <property type="protein sequence ID" value="CAG8463693.1"/>
    <property type="molecule type" value="Genomic_DNA"/>
</dbReference>
<organism evidence="1 2">
    <name type="scientific">Gigaspora margarita</name>
    <dbReference type="NCBI Taxonomy" id="4874"/>
    <lineage>
        <taxon>Eukaryota</taxon>
        <taxon>Fungi</taxon>
        <taxon>Fungi incertae sedis</taxon>
        <taxon>Mucoromycota</taxon>
        <taxon>Glomeromycotina</taxon>
        <taxon>Glomeromycetes</taxon>
        <taxon>Diversisporales</taxon>
        <taxon>Gigasporaceae</taxon>
        <taxon>Gigaspora</taxon>
    </lineage>
</organism>
<reference evidence="1 2" key="1">
    <citation type="submission" date="2021-06" db="EMBL/GenBank/DDBJ databases">
        <authorList>
            <person name="Kallberg Y."/>
            <person name="Tangrot J."/>
            <person name="Rosling A."/>
        </authorList>
    </citation>
    <scope>NUCLEOTIDE SEQUENCE [LARGE SCALE GENOMIC DNA]</scope>
    <source>
        <strain evidence="1 2">120-4 pot B 10/14</strain>
    </source>
</reference>
<protein>
    <submittedName>
        <fullName evidence="1">6811_t:CDS:1</fullName>
    </submittedName>
</protein>
<evidence type="ECO:0000313" key="2">
    <source>
        <dbReference type="Proteomes" id="UP000789901"/>
    </source>
</evidence>
<sequence>MAGVLTTRDLSAVEMSGKRLKNKKQKTNTTSMAPKISAILVSKNDDNHMPSVTYSETTVSVITRQQQGLTSIEQDYVLWLTEDWDNLGRTIPDLERENDIEMKMRIDDGIVSLDIVQEEVLEVNLTVPITTKKQLTIATQALRLFYFFHQLLANWLELRKNGKETRMKKPNIPNWNNLAIPIMEYNDYNMLKEKLTDIFLNNMDTTYKQCQKEDIQMNDTDAQNSANWVNLLALHNISAPTWKHNSALSQIDHIWCLPKMALDLIPPELTSFVNITNSDYMILERHSRKRCRQIYNYAKMSAENWQRFWEDLKKNMEGGKSEATKDESNIASIEIHTEEELNRN</sequence>
<name>A0ABM8VWI2_GIGMA</name>
<comment type="caution">
    <text evidence="1">The sequence shown here is derived from an EMBL/GenBank/DDBJ whole genome shotgun (WGS) entry which is preliminary data.</text>
</comment>
<keyword evidence="2" id="KW-1185">Reference proteome</keyword>
<gene>
    <name evidence="1" type="ORF">GMARGA_LOCUS432</name>
</gene>
<dbReference type="Proteomes" id="UP000789901">
    <property type="component" value="Unassembled WGS sequence"/>
</dbReference>
<accession>A0ABM8VWI2</accession>
<evidence type="ECO:0000313" key="1">
    <source>
        <dbReference type="EMBL" id="CAG8463693.1"/>
    </source>
</evidence>